<name>A0ABQ6JKR8_9ACTN</name>
<accession>A0ABQ6JKR8</accession>
<protein>
    <recommendedName>
        <fullName evidence="2">O-acyltransferase WSD1 C-terminal domain-containing protein</fullName>
    </recommendedName>
</protein>
<evidence type="ECO:0000313" key="4">
    <source>
        <dbReference type="Proteomes" id="UP001157017"/>
    </source>
</evidence>
<dbReference type="EMBL" id="BSUZ01000001">
    <property type="protein sequence ID" value="GMA88469.1"/>
    <property type="molecule type" value="Genomic_DNA"/>
</dbReference>
<proteinExistence type="predicted"/>
<evidence type="ECO:0000259" key="2">
    <source>
        <dbReference type="Pfam" id="PF06974"/>
    </source>
</evidence>
<dbReference type="Pfam" id="PF06974">
    <property type="entry name" value="WS_DGAT_C"/>
    <property type="match status" value="1"/>
</dbReference>
<reference evidence="4" key="1">
    <citation type="journal article" date="2019" name="Int. J. Syst. Evol. Microbiol.">
        <title>The Global Catalogue of Microorganisms (GCM) 10K type strain sequencing project: providing services to taxonomists for standard genome sequencing and annotation.</title>
        <authorList>
            <consortium name="The Broad Institute Genomics Platform"/>
            <consortium name="The Broad Institute Genome Sequencing Center for Infectious Disease"/>
            <person name="Wu L."/>
            <person name="Ma J."/>
        </authorList>
    </citation>
    <scope>NUCLEOTIDE SEQUENCE [LARGE SCALE GENOMIC DNA]</scope>
    <source>
        <strain evidence="4">NBRC 108730</strain>
    </source>
</reference>
<keyword evidence="4" id="KW-1185">Reference proteome</keyword>
<gene>
    <name evidence="3" type="ORF">GCM10025868_37190</name>
</gene>
<dbReference type="InterPro" id="IPR009721">
    <property type="entry name" value="O-acyltransferase_WSD1_C"/>
</dbReference>
<evidence type="ECO:0000313" key="3">
    <source>
        <dbReference type="EMBL" id="GMA88469.1"/>
    </source>
</evidence>
<organism evidence="3 4">
    <name type="scientific">Angustibacter aerolatus</name>
    <dbReference type="NCBI Taxonomy" id="1162965"/>
    <lineage>
        <taxon>Bacteria</taxon>
        <taxon>Bacillati</taxon>
        <taxon>Actinomycetota</taxon>
        <taxon>Actinomycetes</taxon>
        <taxon>Kineosporiales</taxon>
        <taxon>Kineosporiaceae</taxon>
    </lineage>
</organism>
<feature type="region of interest" description="Disordered" evidence="1">
    <location>
        <begin position="184"/>
        <end position="225"/>
    </location>
</feature>
<comment type="caution">
    <text evidence="3">The sequence shown here is derived from an EMBL/GenBank/DDBJ whole genome shotgun (WGS) entry which is preliminary data.</text>
</comment>
<dbReference type="Proteomes" id="UP001157017">
    <property type="component" value="Unassembled WGS sequence"/>
</dbReference>
<feature type="domain" description="O-acyltransferase WSD1 C-terminal" evidence="2">
    <location>
        <begin position="88"/>
        <end position="175"/>
    </location>
</feature>
<sequence length="239" mass="24626">MRARHGRPGRDQLSVNDVVLATVAGALRTWLLGRGESVVPATVVRALVPVSVQGADGAAGGVAQAVSEVPGAEAGDPGDRLGGGARVGNRVAAFVVDLPVGEANPSVRLHQIAYAMRAHAEVGGAVGAQALVGLAGFAPPTLHSMGARVASAASRRLFNLIVTNVPGPQQPLYAGRAEPARLVPGGAAGRGPGPEHRAHVVPRSGLLRPERRPRRDARPRACWGSAWSRRSPSLLETTR</sequence>
<evidence type="ECO:0000256" key="1">
    <source>
        <dbReference type="SAM" id="MobiDB-lite"/>
    </source>
</evidence>